<sequence length="110" mass="12288">GPTPCDKDNGGCSHLCLLSSVRPFYTCACPTGVRLTDDNKTCLDGPQELLLLVRRTDLRRISLDTPDYTDVVLELQNIKHAIAVDYDPVEKHIYWTDDEARAIRKASLNG</sequence>
<reference evidence="2 3" key="1">
    <citation type="submission" date="2013-11" db="EMBL/GenBank/DDBJ databases">
        <title>Genome sequencing of Stegodyphus mimosarum.</title>
        <authorList>
            <person name="Bechsgaard J."/>
        </authorList>
    </citation>
    <scope>NUCLEOTIDE SEQUENCE [LARGE SCALE GENOMIC DNA]</scope>
</reference>
<dbReference type="AlphaFoldDB" id="A0A087UYN8"/>
<dbReference type="Pfam" id="PF14670">
    <property type="entry name" value="FXa_inhibition"/>
    <property type="match status" value="1"/>
</dbReference>
<protein>
    <submittedName>
        <fullName evidence="2">Low-density lipoprotein receptor-related protein 6</fullName>
    </submittedName>
</protein>
<dbReference type="PANTHER" id="PTHR46513:SF41">
    <property type="entry name" value="LOW-DENSITY LIPOPROTEIN RECEPTOR-RELATED PROTEIN"/>
    <property type="match status" value="1"/>
</dbReference>
<name>A0A087UYN8_STEMI</name>
<evidence type="ECO:0000256" key="1">
    <source>
        <dbReference type="ARBA" id="ARBA00022536"/>
    </source>
</evidence>
<organism evidence="2 3">
    <name type="scientific">Stegodyphus mimosarum</name>
    <name type="common">African social velvet spider</name>
    <dbReference type="NCBI Taxonomy" id="407821"/>
    <lineage>
        <taxon>Eukaryota</taxon>
        <taxon>Metazoa</taxon>
        <taxon>Ecdysozoa</taxon>
        <taxon>Arthropoda</taxon>
        <taxon>Chelicerata</taxon>
        <taxon>Arachnida</taxon>
        <taxon>Araneae</taxon>
        <taxon>Araneomorphae</taxon>
        <taxon>Entelegynae</taxon>
        <taxon>Eresoidea</taxon>
        <taxon>Eresidae</taxon>
        <taxon>Stegodyphus</taxon>
    </lineage>
</organism>
<keyword evidence="2" id="KW-0675">Receptor</keyword>
<accession>A0A087UYN8</accession>
<dbReference type="Proteomes" id="UP000054359">
    <property type="component" value="Unassembled WGS sequence"/>
</dbReference>
<feature type="non-terminal residue" evidence="2">
    <location>
        <position position="1"/>
    </location>
</feature>
<dbReference type="SUPFAM" id="SSF57196">
    <property type="entry name" value="EGF/Laminin"/>
    <property type="match status" value="1"/>
</dbReference>
<dbReference type="Gene3D" id="2.120.10.30">
    <property type="entry name" value="TolB, C-terminal domain"/>
    <property type="match status" value="1"/>
</dbReference>
<keyword evidence="2" id="KW-0449">Lipoprotein</keyword>
<dbReference type="EMBL" id="KK122318">
    <property type="protein sequence ID" value="KFM82477.1"/>
    <property type="molecule type" value="Genomic_DNA"/>
</dbReference>
<dbReference type="OrthoDB" id="6435394at2759"/>
<dbReference type="Gene3D" id="2.10.25.10">
    <property type="entry name" value="Laminin"/>
    <property type="match status" value="1"/>
</dbReference>
<gene>
    <name evidence="2" type="ORF">X975_13378</name>
</gene>
<feature type="non-terminal residue" evidence="2">
    <location>
        <position position="110"/>
    </location>
</feature>
<dbReference type="InterPro" id="IPR011042">
    <property type="entry name" value="6-blade_b-propeller_TolB-like"/>
</dbReference>
<evidence type="ECO:0000313" key="3">
    <source>
        <dbReference type="Proteomes" id="UP000054359"/>
    </source>
</evidence>
<evidence type="ECO:0000313" key="2">
    <source>
        <dbReference type="EMBL" id="KFM82477.1"/>
    </source>
</evidence>
<dbReference type="InterPro" id="IPR050778">
    <property type="entry name" value="Cueball_EGF_LRP_Nidogen"/>
</dbReference>
<dbReference type="STRING" id="407821.A0A087UYN8"/>
<keyword evidence="1" id="KW-0245">EGF-like domain</keyword>
<proteinExistence type="predicted"/>
<dbReference type="SUPFAM" id="SSF63825">
    <property type="entry name" value="YWTD domain"/>
    <property type="match status" value="1"/>
</dbReference>
<keyword evidence="3" id="KW-1185">Reference proteome</keyword>
<dbReference type="PANTHER" id="PTHR46513">
    <property type="entry name" value="VITELLOGENIN RECEPTOR-LIKE PROTEIN-RELATED-RELATED"/>
    <property type="match status" value="1"/>
</dbReference>